<protein>
    <submittedName>
        <fullName evidence="3">Uncharacterized protein</fullName>
    </submittedName>
</protein>
<feature type="compositionally biased region" description="Low complexity" evidence="1">
    <location>
        <begin position="265"/>
        <end position="281"/>
    </location>
</feature>
<evidence type="ECO:0000256" key="2">
    <source>
        <dbReference type="SAM" id="SignalP"/>
    </source>
</evidence>
<feature type="signal peptide" evidence="2">
    <location>
        <begin position="1"/>
        <end position="21"/>
    </location>
</feature>
<gene>
    <name evidence="3" type="ORF">JE024_11740</name>
</gene>
<proteinExistence type="predicted"/>
<name>A0ABS2UPJ8_9ACTN</name>
<keyword evidence="4" id="KW-1185">Reference proteome</keyword>
<evidence type="ECO:0000313" key="4">
    <source>
        <dbReference type="Proteomes" id="UP000664109"/>
    </source>
</evidence>
<feature type="chain" id="PRO_5045756208" evidence="2">
    <location>
        <begin position="22"/>
        <end position="281"/>
    </location>
</feature>
<comment type="caution">
    <text evidence="3">The sequence shown here is derived from an EMBL/GenBank/DDBJ whole genome shotgun (WGS) entry which is preliminary data.</text>
</comment>
<feature type="region of interest" description="Disordered" evidence="1">
    <location>
        <begin position="231"/>
        <end position="281"/>
    </location>
</feature>
<dbReference type="RefSeq" id="WP_205373530.1">
    <property type="nucleotide sequence ID" value="NZ_JAFEJA010000001.1"/>
</dbReference>
<sequence length="281" mass="28291">MSGRLPAGVCATALAVATALAATPVSAGPVPEPPPRGAVARVLGDLGDGVVEALTGGAPERGEPGPPVHGAAVVARVRELYAQAADAERSAREASLALRESRAATARLQRRFTAARAALAASRGDAGRIARVQYQGGSELSDRLRLLLARNPEQALEQDYLIERAAVARLAATTRLTAAEARARTLAEASRAALDEELVLVVRQEAARTRAVARLRSAEALLATLSPEDVAALDAPPAPPDAGNVPPAPGSPGSSGSPSPPASPAAPTFPAAPGSAASPAP</sequence>
<keyword evidence="2" id="KW-0732">Signal</keyword>
<dbReference type="EMBL" id="JAFEJA010000001">
    <property type="protein sequence ID" value="MBM9619390.1"/>
    <property type="molecule type" value="Genomic_DNA"/>
</dbReference>
<accession>A0ABS2UPJ8</accession>
<feature type="compositionally biased region" description="Pro residues" evidence="1">
    <location>
        <begin position="236"/>
        <end position="250"/>
    </location>
</feature>
<dbReference type="Proteomes" id="UP000664109">
    <property type="component" value="Unassembled WGS sequence"/>
</dbReference>
<reference evidence="3 4" key="1">
    <citation type="journal article" date="2016" name="Arch. Microbiol.">
        <title>Streptomyces zhihengii sp. nov., isolated from rhizospheric soil of Psammosilene tunicoides.</title>
        <authorList>
            <person name="Huang M.J."/>
            <person name="Fei J.J."/>
            <person name="Salam N."/>
            <person name="Kim C.J."/>
            <person name="Hozzein W.N."/>
            <person name="Xiao M."/>
            <person name="Huang H.Q."/>
            <person name="Li W.J."/>
        </authorList>
    </citation>
    <scope>NUCLEOTIDE SEQUENCE [LARGE SCALE GENOMIC DNA]</scope>
    <source>
        <strain evidence="3 4">YIM T102</strain>
    </source>
</reference>
<evidence type="ECO:0000256" key="1">
    <source>
        <dbReference type="SAM" id="MobiDB-lite"/>
    </source>
</evidence>
<organism evidence="3 4">
    <name type="scientific">Streptomyces zhihengii</name>
    <dbReference type="NCBI Taxonomy" id="1818004"/>
    <lineage>
        <taxon>Bacteria</taxon>
        <taxon>Bacillati</taxon>
        <taxon>Actinomycetota</taxon>
        <taxon>Actinomycetes</taxon>
        <taxon>Kitasatosporales</taxon>
        <taxon>Streptomycetaceae</taxon>
        <taxon>Streptomyces</taxon>
    </lineage>
</organism>
<evidence type="ECO:0000313" key="3">
    <source>
        <dbReference type="EMBL" id="MBM9619390.1"/>
    </source>
</evidence>